<keyword evidence="7" id="KW-0998">Cell outer membrane</keyword>
<evidence type="ECO:0000256" key="2">
    <source>
        <dbReference type="ARBA" id="ARBA00008163"/>
    </source>
</evidence>
<evidence type="ECO:0000256" key="5">
    <source>
        <dbReference type="ARBA" id="ARBA00022729"/>
    </source>
</evidence>
<dbReference type="PANTHER" id="PTHR35093:SF8">
    <property type="entry name" value="OUTER MEMBRANE PROTEIN NMB0088-RELATED"/>
    <property type="match status" value="1"/>
</dbReference>
<dbReference type="Gene3D" id="2.40.160.60">
    <property type="entry name" value="Outer membrane protein transport protein (OMPP1/FadL/TodX)"/>
    <property type="match status" value="1"/>
</dbReference>
<evidence type="ECO:0000256" key="4">
    <source>
        <dbReference type="ARBA" id="ARBA00022692"/>
    </source>
</evidence>
<reference evidence="9" key="2">
    <citation type="submission" date="2013-09" db="EMBL/GenBank/DDBJ databases">
        <title>Draft genome sequence of Alistipes putredinis (DSM 17216).</title>
        <authorList>
            <person name="Sudarsanam P."/>
            <person name="Ley R."/>
            <person name="Guruge J."/>
            <person name="Turnbaugh P.J."/>
            <person name="Mahowald M."/>
            <person name="Liep D."/>
            <person name="Gordon J."/>
        </authorList>
    </citation>
    <scope>NUCLEOTIDE SEQUENCE</scope>
    <source>
        <strain evidence="9">DSM 17216</strain>
    </source>
</reference>
<evidence type="ECO:0000256" key="1">
    <source>
        <dbReference type="ARBA" id="ARBA00004571"/>
    </source>
</evidence>
<evidence type="ECO:0008006" key="11">
    <source>
        <dbReference type="Google" id="ProtNLM"/>
    </source>
</evidence>
<sequence>MQVKKAAVKLCLALAVIVPCMAWGQTSSINAFSPYSMYGLGELRTPGTLQTRSMGGVGVGMRNAAAVNLLNPAAYSAVRPKSFLFDFGLEGQCFYNSQKYYGQTLNTSYYTVNFHDIAFQLPIAKHLGLGFSLTPYSSVGYRMKQEVDDDEIWGNIGRVQYQWDGDGDVTEVKLGLGWEIFRGFSIGIAAQYYWGDIQRIYKTAILENITGGGLIADATGTETYSVSRFKGQFGVQWSPISNRRRILTIGATYDIGGDLNPNVTTKVQTGDIFNTVAMDMGNRLGLKLPQQVAVGIYYNTPKIAVGADYVYQDWRSGNSRLVEKSAAGFDVAYRNTNTVKLGVEYTPNKADVRSALKRWSYRAGVRYGTYNQTFGGVDVNEYAVTLGVGIPLTVLGGILGASSVDLGVEVGGRGSFKAINEQVSLVKQTYCKFSLGVTLFGDYWFVRPKYD</sequence>
<evidence type="ECO:0000256" key="6">
    <source>
        <dbReference type="ARBA" id="ARBA00023136"/>
    </source>
</evidence>
<protein>
    <recommendedName>
        <fullName evidence="11">Outer membrane protein transport protein, Ompp1/FadL/TodX family</fullName>
    </recommendedName>
</protein>
<dbReference type="GO" id="GO:0009279">
    <property type="term" value="C:cell outer membrane"/>
    <property type="evidence" value="ECO:0007669"/>
    <property type="project" value="UniProtKB-SubCell"/>
</dbReference>
<dbReference type="EMBL" id="ABFK02000018">
    <property type="protein sequence ID" value="EDS03587.1"/>
    <property type="molecule type" value="Genomic_DNA"/>
</dbReference>
<keyword evidence="4" id="KW-0812">Transmembrane</keyword>
<reference evidence="9" key="1">
    <citation type="submission" date="2007-10" db="EMBL/GenBank/DDBJ databases">
        <authorList>
            <person name="Fulton L."/>
            <person name="Clifton S."/>
            <person name="Fulton B."/>
            <person name="Xu J."/>
            <person name="Minx P."/>
            <person name="Pepin K.H."/>
            <person name="Johnson M."/>
            <person name="Thiruvilangam P."/>
            <person name="Bhonagiri V."/>
            <person name="Nash W.E."/>
            <person name="Mardis E.R."/>
            <person name="Wilson R.K."/>
        </authorList>
    </citation>
    <scope>NUCLEOTIDE SEQUENCE [LARGE SCALE GENOMIC DNA]</scope>
    <source>
        <strain evidence="9">DSM 17216</strain>
    </source>
</reference>
<dbReference type="Proteomes" id="UP000005819">
    <property type="component" value="Unassembled WGS sequence"/>
</dbReference>
<dbReference type="RefSeq" id="WP_004330226.1">
    <property type="nucleotide sequence ID" value="NZ_DS499581.1"/>
</dbReference>
<dbReference type="GO" id="GO:0015483">
    <property type="term" value="F:long-chain fatty acid transporting porin activity"/>
    <property type="evidence" value="ECO:0007669"/>
    <property type="project" value="TreeGrafter"/>
</dbReference>
<comment type="similarity">
    <text evidence="2">Belongs to the OmpP1/FadL family.</text>
</comment>
<name>B0MWA7_9BACT</name>
<keyword evidence="6" id="KW-0472">Membrane</keyword>
<evidence type="ECO:0000313" key="9">
    <source>
        <dbReference type="EMBL" id="EDS03587.1"/>
    </source>
</evidence>
<evidence type="ECO:0000256" key="8">
    <source>
        <dbReference type="SAM" id="SignalP"/>
    </source>
</evidence>
<evidence type="ECO:0000256" key="7">
    <source>
        <dbReference type="ARBA" id="ARBA00023237"/>
    </source>
</evidence>
<dbReference type="eggNOG" id="COG2067">
    <property type="taxonomic scope" value="Bacteria"/>
</dbReference>
<keyword evidence="10" id="KW-1185">Reference proteome</keyword>
<feature type="chain" id="PRO_5002750676" description="Outer membrane protein transport protein, Ompp1/FadL/TodX family" evidence="8">
    <location>
        <begin position="23"/>
        <end position="451"/>
    </location>
</feature>
<dbReference type="GeneID" id="73804248"/>
<dbReference type="AlphaFoldDB" id="B0MWA7"/>
<evidence type="ECO:0000313" key="10">
    <source>
        <dbReference type="Proteomes" id="UP000005819"/>
    </source>
</evidence>
<accession>B0MWA7</accession>
<organism evidence="9 10">
    <name type="scientific">Alistipes putredinis DSM 17216</name>
    <dbReference type="NCBI Taxonomy" id="445970"/>
    <lineage>
        <taxon>Bacteria</taxon>
        <taxon>Pseudomonadati</taxon>
        <taxon>Bacteroidota</taxon>
        <taxon>Bacteroidia</taxon>
        <taxon>Bacteroidales</taxon>
        <taxon>Rikenellaceae</taxon>
        <taxon>Alistipes</taxon>
    </lineage>
</organism>
<evidence type="ECO:0000256" key="3">
    <source>
        <dbReference type="ARBA" id="ARBA00022452"/>
    </source>
</evidence>
<comment type="caution">
    <text evidence="9">The sequence shown here is derived from an EMBL/GenBank/DDBJ whole genome shotgun (WGS) entry which is preliminary data.</text>
</comment>
<dbReference type="PANTHER" id="PTHR35093">
    <property type="entry name" value="OUTER MEMBRANE PROTEIN NMB0088-RELATED"/>
    <property type="match status" value="1"/>
</dbReference>
<dbReference type="InterPro" id="IPR005017">
    <property type="entry name" value="OMPP1/FadL/TodX"/>
</dbReference>
<comment type="subcellular location">
    <subcellularLocation>
        <location evidence="1">Cell outer membrane</location>
        <topology evidence="1">Multi-pass membrane protein</topology>
    </subcellularLocation>
</comment>
<proteinExistence type="inferred from homology"/>
<feature type="signal peptide" evidence="8">
    <location>
        <begin position="1"/>
        <end position="22"/>
    </location>
</feature>
<keyword evidence="5 8" id="KW-0732">Signal</keyword>
<keyword evidence="3" id="KW-1134">Transmembrane beta strand</keyword>
<gene>
    <name evidence="9" type="ORF">ALIPUT_01414</name>
</gene>
<dbReference type="SUPFAM" id="SSF56935">
    <property type="entry name" value="Porins"/>
    <property type="match status" value="1"/>
</dbReference>
<dbReference type="HOGENOM" id="CLU_047829_0_0_10"/>